<proteinExistence type="predicted"/>
<dbReference type="EMBL" id="MU267628">
    <property type="protein sequence ID" value="KAH7913564.1"/>
    <property type="molecule type" value="Genomic_DNA"/>
</dbReference>
<name>A0ACB8AKW6_9AGAM</name>
<gene>
    <name evidence="1" type="ORF">BJ138DRAFT_604768</name>
</gene>
<sequence length="170" mass="19138">MPHPRVSQWITRNYPKPTVDSDWLRDCCSWVDDEYHLDPVTQFDQYIAHVESQLLQSNLEDSMVPGTGLPANITNMVKEKLSGHPILVELRSITDIGQSAFSLQNTRQTRIDRADLAGLAPEAEEDEGPIPRYPRGMLMFTLSDGSTLINAIEYRSLPQLELGVTPLGFK</sequence>
<dbReference type="Proteomes" id="UP000790377">
    <property type="component" value="Unassembled WGS sequence"/>
</dbReference>
<comment type="caution">
    <text evidence="1">The sequence shown here is derived from an EMBL/GenBank/DDBJ whole genome shotgun (WGS) entry which is preliminary data.</text>
</comment>
<protein>
    <submittedName>
        <fullName evidence="1">Uncharacterized protein</fullName>
    </submittedName>
</protein>
<keyword evidence="2" id="KW-1185">Reference proteome</keyword>
<organism evidence="1 2">
    <name type="scientific">Hygrophoropsis aurantiaca</name>
    <dbReference type="NCBI Taxonomy" id="72124"/>
    <lineage>
        <taxon>Eukaryota</taxon>
        <taxon>Fungi</taxon>
        <taxon>Dikarya</taxon>
        <taxon>Basidiomycota</taxon>
        <taxon>Agaricomycotina</taxon>
        <taxon>Agaricomycetes</taxon>
        <taxon>Agaricomycetidae</taxon>
        <taxon>Boletales</taxon>
        <taxon>Coniophorineae</taxon>
        <taxon>Hygrophoropsidaceae</taxon>
        <taxon>Hygrophoropsis</taxon>
    </lineage>
</organism>
<evidence type="ECO:0000313" key="2">
    <source>
        <dbReference type="Proteomes" id="UP000790377"/>
    </source>
</evidence>
<evidence type="ECO:0000313" key="1">
    <source>
        <dbReference type="EMBL" id="KAH7913564.1"/>
    </source>
</evidence>
<reference evidence="1" key="1">
    <citation type="journal article" date="2021" name="New Phytol.">
        <title>Evolutionary innovations through gain and loss of genes in the ectomycorrhizal Boletales.</title>
        <authorList>
            <person name="Wu G."/>
            <person name="Miyauchi S."/>
            <person name="Morin E."/>
            <person name="Kuo A."/>
            <person name="Drula E."/>
            <person name="Varga T."/>
            <person name="Kohler A."/>
            <person name="Feng B."/>
            <person name="Cao Y."/>
            <person name="Lipzen A."/>
            <person name="Daum C."/>
            <person name="Hundley H."/>
            <person name="Pangilinan J."/>
            <person name="Johnson J."/>
            <person name="Barry K."/>
            <person name="LaButti K."/>
            <person name="Ng V."/>
            <person name="Ahrendt S."/>
            <person name="Min B."/>
            <person name="Choi I.G."/>
            <person name="Park H."/>
            <person name="Plett J.M."/>
            <person name="Magnuson J."/>
            <person name="Spatafora J.W."/>
            <person name="Nagy L.G."/>
            <person name="Henrissat B."/>
            <person name="Grigoriev I.V."/>
            <person name="Yang Z.L."/>
            <person name="Xu J."/>
            <person name="Martin F.M."/>
        </authorList>
    </citation>
    <scope>NUCLEOTIDE SEQUENCE</scope>
    <source>
        <strain evidence="1">ATCC 28755</strain>
    </source>
</reference>
<accession>A0ACB8AKW6</accession>